<keyword evidence="5 13" id="KW-0479">Metal-binding</keyword>
<evidence type="ECO:0000256" key="14">
    <source>
        <dbReference type="PIRSR" id="PIRSR600720-3"/>
    </source>
</evidence>
<gene>
    <name evidence="19" type="ORF">BaRGS_00007014</name>
</gene>
<keyword evidence="7" id="KW-0560">Oxidoreductase</keyword>
<reference evidence="19 20" key="1">
    <citation type="journal article" date="2023" name="Sci. Data">
        <title>Genome assembly of the Korean intertidal mud-creeper Batillaria attramentaria.</title>
        <authorList>
            <person name="Patra A.K."/>
            <person name="Ho P.T."/>
            <person name="Jun S."/>
            <person name="Lee S.J."/>
            <person name="Kim Y."/>
            <person name="Won Y.J."/>
        </authorList>
    </citation>
    <scope>NUCLEOTIDE SEQUENCE [LARGE SCALE GENOMIC DNA]</scope>
    <source>
        <strain evidence="19">Wonlab-2016</strain>
    </source>
</reference>
<feature type="binding site" evidence="13">
    <location>
        <position position="69"/>
    </location>
    <ligand>
        <name>Cu(2+)</name>
        <dbReference type="ChEBI" id="CHEBI:29036"/>
        <label>1</label>
        <note>catalytic</note>
    </ligand>
</feature>
<feature type="disulfide bond" evidence="14">
    <location>
        <begin position="200"/>
        <end position="309"/>
    </location>
</feature>
<evidence type="ECO:0000256" key="16">
    <source>
        <dbReference type="SAM" id="SignalP"/>
    </source>
</evidence>
<dbReference type="GO" id="GO:0005576">
    <property type="term" value="C:extracellular region"/>
    <property type="evidence" value="ECO:0007669"/>
    <property type="project" value="UniProtKB-SubCell"/>
</dbReference>
<dbReference type="InterPro" id="IPR024548">
    <property type="entry name" value="Cu2_monoox_C"/>
</dbReference>
<evidence type="ECO:0000256" key="3">
    <source>
        <dbReference type="ARBA" id="ARBA00012689"/>
    </source>
</evidence>
<proteinExistence type="inferred from homology"/>
<dbReference type="Pfam" id="PF01082">
    <property type="entry name" value="Cu2_monooxygen"/>
    <property type="match status" value="1"/>
</dbReference>
<evidence type="ECO:0000256" key="12">
    <source>
        <dbReference type="ARBA" id="ARBA00048431"/>
    </source>
</evidence>
<dbReference type="InterPro" id="IPR000720">
    <property type="entry name" value="PHM/PAL"/>
</dbReference>
<feature type="disulfide bond" evidence="14">
    <location>
        <begin position="44"/>
        <end position="88"/>
    </location>
</feature>
<dbReference type="Proteomes" id="UP001519460">
    <property type="component" value="Unassembled WGS sequence"/>
</dbReference>
<evidence type="ECO:0000259" key="17">
    <source>
        <dbReference type="Pfam" id="PF01082"/>
    </source>
</evidence>
<dbReference type="FunFam" id="2.60.120.310:FF:000005">
    <property type="entry name" value="Peptidylglycine alpha-hydroxylating monooxygenase"/>
    <property type="match status" value="1"/>
</dbReference>
<sequence>MLLIGITLLLLGGCVSGAPQTTKAFSFDFLMPEVQPKQPDTYLCHGLDAGDEDVYITEFLPKANKDVAHHILLYGCEEPGSTDVVWNCGEMAETKSQYETASVCARGSQILYAWAMDAPKLKLPKDVGFKVGGKTGVNSLVLQVHYKNVSSFLEPANKKDSSGLILTMTYKPQPRRAGVYLMVTGGRIPAHSIEYLEAACDFPDSDLEIHPFAFRTHAHKLGRVISGYRVRHQQWQEIGRQDPRKPQMFYNVTDPEMTIKNGDILAARCTMENTNNNSVSVGPTQNDEMCNFYIMYYVDGDHLLQPNVCFKQGAPGWYWQDYPDQRGLNLAAVPATASVVPDSGRALEKTTQDGDTDTDTDGQDMDGENVDEGPEDSEEEALDDLLDQAVANMEPDEVEQLVAEALAAQDMRPDLADPRQNRLAWLNSRLYDDSY</sequence>
<comment type="similarity">
    <text evidence="2">Belongs to the copper type II ascorbate-dependent monooxygenase family.</text>
</comment>
<feature type="binding site" evidence="13">
    <location>
        <position position="219"/>
    </location>
    <ligand>
        <name>Cu(2+)</name>
        <dbReference type="ChEBI" id="CHEBI:29036"/>
        <label>1</label>
        <note>catalytic</note>
    </ligand>
</feature>
<evidence type="ECO:0000256" key="8">
    <source>
        <dbReference type="ARBA" id="ARBA00023008"/>
    </source>
</evidence>
<feature type="binding site" evidence="13">
    <location>
        <position position="289"/>
    </location>
    <ligand>
        <name>Cu(2+)</name>
        <dbReference type="ChEBI" id="CHEBI:29036"/>
        <label>1</label>
        <note>catalytic</note>
    </ligand>
</feature>
<keyword evidence="10 14" id="KW-1015">Disulfide bond</keyword>
<dbReference type="AlphaFoldDB" id="A0ABD0LQR7"/>
<comment type="caution">
    <text evidence="19">The sequence shown here is derived from an EMBL/GenBank/DDBJ whole genome shotgun (WGS) entry which is preliminary data.</text>
</comment>
<keyword evidence="20" id="KW-1185">Reference proteome</keyword>
<feature type="domain" description="Copper type II ascorbate-dependent monooxygenase N-terminal" evidence="17">
    <location>
        <begin position="27"/>
        <end position="150"/>
    </location>
</feature>
<dbReference type="InterPro" id="IPR000323">
    <property type="entry name" value="Cu2_ascorb_mOase_N"/>
</dbReference>
<evidence type="ECO:0000256" key="11">
    <source>
        <dbReference type="ARBA" id="ARBA00023180"/>
    </source>
</evidence>
<keyword evidence="8 13" id="KW-0186">Copper</keyword>
<evidence type="ECO:0000256" key="6">
    <source>
        <dbReference type="ARBA" id="ARBA00022729"/>
    </source>
</evidence>
<evidence type="ECO:0000256" key="5">
    <source>
        <dbReference type="ARBA" id="ARBA00022723"/>
    </source>
</evidence>
<comment type="catalytic activity">
    <reaction evidence="12">
        <text>a [peptide]-C-terminal glycine + 2 L-ascorbate + O2 = a [peptide]-C-terminal (2S)-2-hydroxyglycine + 2 monodehydro-L-ascorbate radical + H2O</text>
        <dbReference type="Rhea" id="RHEA:21452"/>
        <dbReference type="Rhea" id="RHEA-COMP:13486"/>
        <dbReference type="Rhea" id="RHEA-COMP:15321"/>
        <dbReference type="ChEBI" id="CHEBI:15377"/>
        <dbReference type="ChEBI" id="CHEBI:15379"/>
        <dbReference type="ChEBI" id="CHEBI:38290"/>
        <dbReference type="ChEBI" id="CHEBI:59513"/>
        <dbReference type="ChEBI" id="CHEBI:137000"/>
        <dbReference type="ChEBI" id="CHEBI:142768"/>
        <dbReference type="EC" id="1.14.17.3"/>
    </reaction>
</comment>
<evidence type="ECO:0000256" key="15">
    <source>
        <dbReference type="SAM" id="MobiDB-lite"/>
    </source>
</evidence>
<keyword evidence="9" id="KW-0503">Monooxygenase</keyword>
<feature type="region of interest" description="Disordered" evidence="15">
    <location>
        <begin position="341"/>
        <end position="380"/>
    </location>
</feature>
<feature type="signal peptide" evidence="16">
    <location>
        <begin position="1"/>
        <end position="17"/>
    </location>
</feature>
<feature type="compositionally biased region" description="Acidic residues" evidence="15">
    <location>
        <begin position="354"/>
        <end position="380"/>
    </location>
</feature>
<feature type="disulfide bond" evidence="14">
    <location>
        <begin position="269"/>
        <end position="290"/>
    </location>
</feature>
<dbReference type="Pfam" id="PF03712">
    <property type="entry name" value="Cu2_monoox_C"/>
    <property type="match status" value="1"/>
</dbReference>
<evidence type="ECO:0000256" key="10">
    <source>
        <dbReference type="ARBA" id="ARBA00023157"/>
    </source>
</evidence>
<dbReference type="PANTHER" id="PTHR10680:SF14">
    <property type="entry name" value="PEPTIDYL-GLYCINE ALPHA-AMIDATING MONOOXYGENASE"/>
    <property type="match status" value="1"/>
</dbReference>
<name>A0ABD0LQR7_9CAEN</name>
<dbReference type="PANTHER" id="PTHR10680">
    <property type="entry name" value="PEPTIDYL-GLYCINE ALPHA-AMIDATING MONOOXYGENASE"/>
    <property type="match status" value="1"/>
</dbReference>
<accession>A0ABD0LQR7</accession>
<feature type="chain" id="PRO_5044757011" description="peptidylglycine monooxygenase" evidence="16">
    <location>
        <begin position="18"/>
        <end position="435"/>
    </location>
</feature>
<comment type="subcellular location">
    <subcellularLocation>
        <location evidence="1">Secreted</location>
    </subcellularLocation>
</comment>
<feature type="binding site" evidence="13">
    <location>
        <position position="145"/>
    </location>
    <ligand>
        <name>Cu(2+)</name>
        <dbReference type="ChEBI" id="CHEBI:29036"/>
        <label>1</label>
        <note>catalytic</note>
    </ligand>
</feature>
<evidence type="ECO:0000256" key="9">
    <source>
        <dbReference type="ARBA" id="ARBA00023033"/>
    </source>
</evidence>
<evidence type="ECO:0000256" key="2">
    <source>
        <dbReference type="ARBA" id="ARBA00010676"/>
    </source>
</evidence>
<dbReference type="InterPro" id="IPR014784">
    <property type="entry name" value="Cu2_ascorb_mOase-like_C"/>
</dbReference>
<dbReference type="GO" id="GO:0046872">
    <property type="term" value="F:metal ion binding"/>
    <property type="evidence" value="ECO:0007669"/>
    <property type="project" value="UniProtKB-KW"/>
</dbReference>
<evidence type="ECO:0000313" key="19">
    <source>
        <dbReference type="EMBL" id="KAK7501583.1"/>
    </source>
</evidence>
<evidence type="ECO:0000313" key="20">
    <source>
        <dbReference type="Proteomes" id="UP001519460"/>
    </source>
</evidence>
<feature type="domain" description="Copper type II ascorbate-dependent monooxygenase C-terminal" evidence="18">
    <location>
        <begin position="176"/>
        <end position="320"/>
    </location>
</feature>
<dbReference type="EC" id="1.14.17.3" evidence="3"/>
<feature type="disulfide bond" evidence="14">
    <location>
        <begin position="76"/>
        <end position="104"/>
    </location>
</feature>
<protein>
    <recommendedName>
        <fullName evidence="3">peptidylglycine monooxygenase</fullName>
        <ecNumber evidence="3">1.14.17.3</ecNumber>
    </recommendedName>
</protein>
<comment type="cofactor">
    <cofactor evidence="13">
        <name>Cu(2+)</name>
        <dbReference type="ChEBI" id="CHEBI:29036"/>
    </cofactor>
    <text evidence="13">Binds 2 Cu(2+) ions per subunit.</text>
</comment>
<dbReference type="PRINTS" id="PR00790">
    <property type="entry name" value="PAMONOXGNASE"/>
</dbReference>
<evidence type="ECO:0000256" key="1">
    <source>
        <dbReference type="ARBA" id="ARBA00004613"/>
    </source>
</evidence>
<dbReference type="InterPro" id="IPR008977">
    <property type="entry name" value="PHM/PNGase_F_dom_sf"/>
</dbReference>
<dbReference type="SUPFAM" id="SSF49742">
    <property type="entry name" value="PHM/PNGase F"/>
    <property type="match status" value="2"/>
</dbReference>
<feature type="binding site" evidence="13">
    <location>
        <position position="217"/>
    </location>
    <ligand>
        <name>Cu(2+)</name>
        <dbReference type="ChEBI" id="CHEBI:29036"/>
        <label>1</label>
        <note>catalytic</note>
    </ligand>
</feature>
<evidence type="ECO:0000256" key="4">
    <source>
        <dbReference type="ARBA" id="ARBA00022525"/>
    </source>
</evidence>
<organism evidence="19 20">
    <name type="scientific">Batillaria attramentaria</name>
    <dbReference type="NCBI Taxonomy" id="370345"/>
    <lineage>
        <taxon>Eukaryota</taxon>
        <taxon>Metazoa</taxon>
        <taxon>Spiralia</taxon>
        <taxon>Lophotrochozoa</taxon>
        <taxon>Mollusca</taxon>
        <taxon>Gastropoda</taxon>
        <taxon>Caenogastropoda</taxon>
        <taxon>Sorbeoconcha</taxon>
        <taxon>Cerithioidea</taxon>
        <taxon>Batillariidae</taxon>
        <taxon>Batillaria</taxon>
    </lineage>
</organism>
<feature type="binding site" evidence="13">
    <location>
        <position position="70"/>
    </location>
    <ligand>
        <name>Cu(2+)</name>
        <dbReference type="ChEBI" id="CHEBI:29036"/>
        <label>1</label>
        <note>catalytic</note>
    </ligand>
</feature>
<keyword evidence="6 16" id="KW-0732">Signal</keyword>
<evidence type="ECO:0000256" key="13">
    <source>
        <dbReference type="PIRSR" id="PIRSR600720-2"/>
    </source>
</evidence>
<evidence type="ECO:0000256" key="7">
    <source>
        <dbReference type="ARBA" id="ARBA00023002"/>
    </source>
</evidence>
<keyword evidence="11" id="KW-0325">Glycoprotein</keyword>
<dbReference type="GO" id="GO:0004504">
    <property type="term" value="F:peptidylglycine monooxygenase activity"/>
    <property type="evidence" value="ECO:0007669"/>
    <property type="project" value="UniProtKB-EC"/>
</dbReference>
<keyword evidence="4" id="KW-0964">Secreted</keyword>
<dbReference type="InterPro" id="IPR036939">
    <property type="entry name" value="Cu2_ascorb_mOase_N_sf"/>
</dbReference>
<dbReference type="EMBL" id="JACVVK020000030">
    <property type="protein sequence ID" value="KAK7501583.1"/>
    <property type="molecule type" value="Genomic_DNA"/>
</dbReference>
<dbReference type="Gene3D" id="2.60.120.310">
    <property type="entry name" value="Copper type II, ascorbate-dependent monooxygenase, N-terminal domain"/>
    <property type="match status" value="1"/>
</dbReference>
<evidence type="ECO:0000259" key="18">
    <source>
        <dbReference type="Pfam" id="PF03712"/>
    </source>
</evidence>
<dbReference type="Gene3D" id="2.60.120.230">
    <property type="match status" value="1"/>
</dbReference>